<organism evidence="1 2">
    <name type="scientific">Trichomonas vaginalis (strain ATCC PRA-98 / G3)</name>
    <dbReference type="NCBI Taxonomy" id="412133"/>
    <lineage>
        <taxon>Eukaryota</taxon>
        <taxon>Metamonada</taxon>
        <taxon>Parabasalia</taxon>
        <taxon>Trichomonadida</taxon>
        <taxon>Trichomonadidae</taxon>
        <taxon>Trichomonas</taxon>
    </lineage>
</organism>
<sequence>MIVNGIFHVYSDRNFETALKNCGVECEINPIFKHLKLSSFSIPNSEDIIKIPENEEFPIKDDKKEAIKPISQEEFVEKCLQEILNQRKLQIENHANTTTSEFLLIEDTDEFIQVKRELNTYCAKISRDEGMDPPFHICEYTSCLNSAIPGFSYCTNHITLDPKFDTLPFFKRCSSKLSDQQCITPCSEKHTECCLHRGKILKSNFNS</sequence>
<evidence type="ECO:0000313" key="2">
    <source>
        <dbReference type="Proteomes" id="UP000001542"/>
    </source>
</evidence>
<protein>
    <submittedName>
        <fullName evidence="1">Uncharacterized protein</fullName>
    </submittedName>
</protein>
<accession>A2FE01</accession>
<proteinExistence type="predicted"/>
<reference evidence="1" key="2">
    <citation type="journal article" date="2007" name="Science">
        <title>Draft genome sequence of the sexually transmitted pathogen Trichomonas vaginalis.</title>
        <authorList>
            <person name="Carlton J.M."/>
            <person name="Hirt R.P."/>
            <person name="Silva J.C."/>
            <person name="Delcher A.L."/>
            <person name="Schatz M."/>
            <person name="Zhao Q."/>
            <person name="Wortman J.R."/>
            <person name="Bidwell S.L."/>
            <person name="Alsmark U.C.M."/>
            <person name="Besteiro S."/>
            <person name="Sicheritz-Ponten T."/>
            <person name="Noel C.J."/>
            <person name="Dacks J.B."/>
            <person name="Foster P.G."/>
            <person name="Simillion C."/>
            <person name="Van de Peer Y."/>
            <person name="Miranda-Saavedra D."/>
            <person name="Barton G.J."/>
            <person name="Westrop G.D."/>
            <person name="Mueller S."/>
            <person name="Dessi D."/>
            <person name="Fiori P.L."/>
            <person name="Ren Q."/>
            <person name="Paulsen I."/>
            <person name="Zhang H."/>
            <person name="Bastida-Corcuera F.D."/>
            <person name="Simoes-Barbosa A."/>
            <person name="Brown M.T."/>
            <person name="Hayes R.D."/>
            <person name="Mukherjee M."/>
            <person name="Okumura C.Y."/>
            <person name="Schneider R."/>
            <person name="Smith A.J."/>
            <person name="Vanacova S."/>
            <person name="Villalvazo M."/>
            <person name="Haas B.J."/>
            <person name="Pertea M."/>
            <person name="Feldblyum T.V."/>
            <person name="Utterback T.R."/>
            <person name="Shu C.L."/>
            <person name="Osoegawa K."/>
            <person name="de Jong P.J."/>
            <person name="Hrdy I."/>
            <person name="Horvathova L."/>
            <person name="Zubacova Z."/>
            <person name="Dolezal P."/>
            <person name="Malik S.B."/>
            <person name="Logsdon J.M. Jr."/>
            <person name="Henze K."/>
            <person name="Gupta A."/>
            <person name="Wang C.C."/>
            <person name="Dunne R.L."/>
            <person name="Upcroft J.A."/>
            <person name="Upcroft P."/>
            <person name="White O."/>
            <person name="Salzberg S.L."/>
            <person name="Tang P."/>
            <person name="Chiu C.-H."/>
            <person name="Lee Y.-S."/>
            <person name="Embley T.M."/>
            <person name="Coombs G.H."/>
            <person name="Mottram J.C."/>
            <person name="Tachezy J."/>
            <person name="Fraser-Liggett C.M."/>
            <person name="Johnson P.J."/>
        </authorList>
    </citation>
    <scope>NUCLEOTIDE SEQUENCE [LARGE SCALE GENOMIC DNA]</scope>
    <source>
        <strain evidence="1">G3</strain>
    </source>
</reference>
<dbReference type="EMBL" id="DS113740">
    <property type="protein sequence ID" value="EAX96880.1"/>
    <property type="molecule type" value="Genomic_DNA"/>
</dbReference>
<evidence type="ECO:0000313" key="1">
    <source>
        <dbReference type="EMBL" id="EAX96880.1"/>
    </source>
</evidence>
<name>A2FE01_TRIV3</name>
<dbReference type="AlphaFoldDB" id="A2FE01"/>
<dbReference type="Proteomes" id="UP000001542">
    <property type="component" value="Unassembled WGS sequence"/>
</dbReference>
<gene>
    <name evidence="1" type="ORF">TVAG_390870</name>
</gene>
<keyword evidence="2" id="KW-1185">Reference proteome</keyword>
<dbReference type="InParanoid" id="A2FE01"/>
<dbReference type="VEuPathDB" id="TrichDB:TVAG_390870"/>
<dbReference type="SMR" id="A2FE01"/>
<dbReference type="KEGG" id="tva:4754657"/>
<dbReference type="VEuPathDB" id="TrichDB:TVAGG3_0402460"/>
<dbReference type="RefSeq" id="XP_001309810.1">
    <property type="nucleotide sequence ID" value="XM_001309809.1"/>
</dbReference>
<reference evidence="1" key="1">
    <citation type="submission" date="2006-10" db="EMBL/GenBank/DDBJ databases">
        <authorList>
            <person name="Amadeo P."/>
            <person name="Zhao Q."/>
            <person name="Wortman J."/>
            <person name="Fraser-Liggett C."/>
            <person name="Carlton J."/>
        </authorList>
    </citation>
    <scope>NUCLEOTIDE SEQUENCE</scope>
    <source>
        <strain evidence="1">G3</strain>
    </source>
</reference>